<dbReference type="GO" id="GO:0005886">
    <property type="term" value="C:plasma membrane"/>
    <property type="evidence" value="ECO:0007669"/>
    <property type="project" value="UniProtKB-SubCell"/>
</dbReference>
<sequence length="377" mass="42217">MEISSNVEKDSMFRLSLSFLKTSHVTKNRHVFVLSEKMNNIQGFNTSNRSAIPTTALTVETYLVSSLYFAIALTSVFGNILVMLAVFTNRRLRTTSNYLLVALAVPDFFQGAVSLPLRLVEVLKVDCDIKSFCRTAIPVSTLFGGTSNLHILLIAIDRFIAIFWPYFYCSWITTNCALAGVGVTWLSMSIFSLLPVMGWGGREPESSVTFCRFPAFLTQEYITCLYVFVHVIPIITVIFLNVFILRASLEHLRRIGEQVIASSFNSQPDGNSDFCPEPVEEVRKRKVEATRQRKATRIVAAVVGSFIVLVVPIITIDIVEMLSGAVVPAPVVKIAVLMIYANHCVNVFVYAGFNSDYRRTFKKIVLKGINVFRPRHS</sequence>
<dbReference type="SUPFAM" id="SSF81321">
    <property type="entry name" value="Family A G protein-coupled receptor-like"/>
    <property type="match status" value="1"/>
</dbReference>
<feature type="transmembrane region" description="Helical" evidence="10">
    <location>
        <begin position="67"/>
        <end position="86"/>
    </location>
</feature>
<keyword evidence="4 10" id="KW-1133">Transmembrane helix</keyword>
<dbReference type="InterPro" id="IPR050569">
    <property type="entry name" value="TAAR"/>
</dbReference>
<evidence type="ECO:0000256" key="3">
    <source>
        <dbReference type="ARBA" id="ARBA00022692"/>
    </source>
</evidence>
<dbReference type="SMART" id="SM01381">
    <property type="entry name" value="7TM_GPCR_Srsx"/>
    <property type="match status" value="1"/>
</dbReference>
<dbReference type="EMBL" id="MU827853">
    <property type="protein sequence ID" value="KAJ7318636.1"/>
    <property type="molecule type" value="Genomic_DNA"/>
</dbReference>
<name>A0A9W9Y7B9_9CNID</name>
<evidence type="ECO:0000313" key="12">
    <source>
        <dbReference type="EMBL" id="KAJ7318636.1"/>
    </source>
</evidence>
<proteinExistence type="inferred from homology"/>
<dbReference type="Proteomes" id="UP001163046">
    <property type="component" value="Unassembled WGS sequence"/>
</dbReference>
<dbReference type="PRINTS" id="PR00237">
    <property type="entry name" value="GPCRRHODOPSN"/>
</dbReference>
<dbReference type="PANTHER" id="PTHR24249">
    <property type="entry name" value="HISTAMINE RECEPTOR-RELATED G-PROTEIN COUPLED RECEPTOR"/>
    <property type="match status" value="1"/>
</dbReference>
<gene>
    <name evidence="12" type="ORF">OS493_037753</name>
</gene>
<dbReference type="PROSITE" id="PS00237">
    <property type="entry name" value="G_PROTEIN_RECEP_F1_1"/>
    <property type="match status" value="1"/>
</dbReference>
<keyword evidence="5 9" id="KW-0297">G-protein coupled receptor</keyword>
<dbReference type="InterPro" id="IPR017452">
    <property type="entry name" value="GPCR_Rhodpsn_7TM"/>
</dbReference>
<feature type="transmembrane region" description="Helical" evidence="10">
    <location>
        <begin position="176"/>
        <end position="200"/>
    </location>
</feature>
<keyword evidence="2" id="KW-1003">Cell membrane</keyword>
<evidence type="ECO:0000256" key="1">
    <source>
        <dbReference type="ARBA" id="ARBA00004651"/>
    </source>
</evidence>
<dbReference type="Pfam" id="PF00001">
    <property type="entry name" value="7tm_1"/>
    <property type="match status" value="1"/>
</dbReference>
<keyword evidence="7 9" id="KW-0675">Receptor</keyword>
<keyword evidence="3 9" id="KW-0812">Transmembrane</keyword>
<comment type="caution">
    <text evidence="12">The sequence shown here is derived from an EMBL/GenBank/DDBJ whole genome shotgun (WGS) entry which is preliminary data.</text>
</comment>
<evidence type="ECO:0000256" key="6">
    <source>
        <dbReference type="ARBA" id="ARBA00023136"/>
    </source>
</evidence>
<dbReference type="GO" id="GO:0004930">
    <property type="term" value="F:G protein-coupled receptor activity"/>
    <property type="evidence" value="ECO:0007669"/>
    <property type="project" value="UniProtKB-KW"/>
</dbReference>
<keyword evidence="13" id="KW-1185">Reference proteome</keyword>
<evidence type="ECO:0000256" key="2">
    <source>
        <dbReference type="ARBA" id="ARBA00022475"/>
    </source>
</evidence>
<comment type="subcellular location">
    <subcellularLocation>
        <location evidence="1">Cell membrane</location>
        <topology evidence="1">Multi-pass membrane protein</topology>
    </subcellularLocation>
</comment>
<feature type="transmembrane region" description="Helical" evidence="10">
    <location>
        <begin position="220"/>
        <end position="245"/>
    </location>
</feature>
<feature type="transmembrane region" description="Helical" evidence="10">
    <location>
        <begin position="98"/>
        <end position="117"/>
    </location>
</feature>
<evidence type="ECO:0000259" key="11">
    <source>
        <dbReference type="PROSITE" id="PS50262"/>
    </source>
</evidence>
<dbReference type="InterPro" id="IPR000276">
    <property type="entry name" value="GPCR_Rhodpsn"/>
</dbReference>
<evidence type="ECO:0000313" key="13">
    <source>
        <dbReference type="Proteomes" id="UP001163046"/>
    </source>
</evidence>
<feature type="transmembrane region" description="Helical" evidence="10">
    <location>
        <begin position="298"/>
        <end position="319"/>
    </location>
</feature>
<evidence type="ECO:0000256" key="7">
    <source>
        <dbReference type="ARBA" id="ARBA00023170"/>
    </source>
</evidence>
<evidence type="ECO:0000256" key="5">
    <source>
        <dbReference type="ARBA" id="ARBA00023040"/>
    </source>
</evidence>
<keyword evidence="6 10" id="KW-0472">Membrane</keyword>
<protein>
    <recommendedName>
        <fullName evidence="11">G-protein coupled receptors family 1 profile domain-containing protein</fullName>
    </recommendedName>
</protein>
<feature type="domain" description="G-protein coupled receptors family 1 profile" evidence="11">
    <location>
        <begin position="78"/>
        <end position="350"/>
    </location>
</feature>
<dbReference type="OrthoDB" id="9445642at2759"/>
<dbReference type="AlphaFoldDB" id="A0A9W9Y7B9"/>
<keyword evidence="8 9" id="KW-0807">Transducer</keyword>
<feature type="transmembrane region" description="Helical" evidence="10">
    <location>
        <begin position="149"/>
        <end position="169"/>
    </location>
</feature>
<feature type="transmembrane region" description="Helical" evidence="10">
    <location>
        <begin position="331"/>
        <end position="353"/>
    </location>
</feature>
<evidence type="ECO:0000256" key="8">
    <source>
        <dbReference type="ARBA" id="ARBA00023224"/>
    </source>
</evidence>
<comment type="similarity">
    <text evidence="9">Belongs to the G-protein coupled receptor 1 family.</text>
</comment>
<accession>A0A9W9Y7B9</accession>
<evidence type="ECO:0000256" key="9">
    <source>
        <dbReference type="RuleBase" id="RU000688"/>
    </source>
</evidence>
<dbReference type="PROSITE" id="PS50262">
    <property type="entry name" value="G_PROTEIN_RECEP_F1_2"/>
    <property type="match status" value="1"/>
</dbReference>
<organism evidence="12 13">
    <name type="scientific">Desmophyllum pertusum</name>
    <dbReference type="NCBI Taxonomy" id="174260"/>
    <lineage>
        <taxon>Eukaryota</taxon>
        <taxon>Metazoa</taxon>
        <taxon>Cnidaria</taxon>
        <taxon>Anthozoa</taxon>
        <taxon>Hexacorallia</taxon>
        <taxon>Scleractinia</taxon>
        <taxon>Caryophylliina</taxon>
        <taxon>Caryophylliidae</taxon>
        <taxon>Desmophyllum</taxon>
    </lineage>
</organism>
<reference evidence="12" key="1">
    <citation type="submission" date="2023-01" db="EMBL/GenBank/DDBJ databases">
        <title>Genome assembly of the deep-sea coral Lophelia pertusa.</title>
        <authorList>
            <person name="Herrera S."/>
            <person name="Cordes E."/>
        </authorList>
    </citation>
    <scope>NUCLEOTIDE SEQUENCE</scope>
    <source>
        <strain evidence="12">USNM1676648</strain>
        <tissue evidence="12">Polyp</tissue>
    </source>
</reference>
<evidence type="ECO:0000256" key="4">
    <source>
        <dbReference type="ARBA" id="ARBA00022989"/>
    </source>
</evidence>
<evidence type="ECO:0000256" key="10">
    <source>
        <dbReference type="SAM" id="Phobius"/>
    </source>
</evidence>
<dbReference type="Gene3D" id="1.20.1070.10">
    <property type="entry name" value="Rhodopsin 7-helix transmembrane proteins"/>
    <property type="match status" value="1"/>
</dbReference>
<dbReference type="PANTHER" id="PTHR24249:SF372">
    <property type="entry name" value="G-PROTEIN COUPLED RECEPTORS FAMILY 1 PROFILE DOMAIN-CONTAINING PROTEIN"/>
    <property type="match status" value="1"/>
</dbReference>